<gene>
    <name evidence="1" type="ORF">DCF19_16240</name>
</gene>
<dbReference type="EMBL" id="QBML01000023">
    <property type="protein sequence ID" value="PZO38472.1"/>
    <property type="molecule type" value="Genomic_DNA"/>
</dbReference>
<reference evidence="1 2" key="2">
    <citation type="submission" date="2018-06" db="EMBL/GenBank/DDBJ databases">
        <title>Metagenomic assembly of (sub)arctic Cyanobacteria and their associated microbiome from non-axenic cultures.</title>
        <authorList>
            <person name="Baurain D."/>
        </authorList>
    </citation>
    <scope>NUCLEOTIDE SEQUENCE [LARGE SCALE GENOMIC DNA]</scope>
    <source>
        <strain evidence="1">ULC066bin1</strain>
    </source>
</reference>
<evidence type="ECO:0000313" key="2">
    <source>
        <dbReference type="Proteomes" id="UP000249467"/>
    </source>
</evidence>
<reference evidence="1 2" key="1">
    <citation type="submission" date="2018-04" db="EMBL/GenBank/DDBJ databases">
        <authorList>
            <person name="Go L.Y."/>
            <person name="Mitchell J.A."/>
        </authorList>
    </citation>
    <scope>NUCLEOTIDE SEQUENCE [LARGE SCALE GENOMIC DNA]</scope>
    <source>
        <strain evidence="1">ULC066bin1</strain>
    </source>
</reference>
<evidence type="ECO:0000313" key="1">
    <source>
        <dbReference type="EMBL" id="PZO38472.1"/>
    </source>
</evidence>
<name>A0A2W4W1Q3_9CYAN</name>
<protein>
    <submittedName>
        <fullName evidence="1">Uncharacterized protein</fullName>
    </submittedName>
</protein>
<dbReference type="Proteomes" id="UP000249467">
    <property type="component" value="Unassembled WGS sequence"/>
</dbReference>
<proteinExistence type="predicted"/>
<accession>A0A2W4W1Q3</accession>
<dbReference type="AlphaFoldDB" id="A0A2W4W1Q3"/>
<organism evidence="1 2">
    <name type="scientific">Pseudanabaena frigida</name>
    <dbReference type="NCBI Taxonomy" id="945775"/>
    <lineage>
        <taxon>Bacteria</taxon>
        <taxon>Bacillati</taxon>
        <taxon>Cyanobacteriota</taxon>
        <taxon>Cyanophyceae</taxon>
        <taxon>Pseudanabaenales</taxon>
        <taxon>Pseudanabaenaceae</taxon>
        <taxon>Pseudanabaena</taxon>
    </lineage>
</organism>
<comment type="caution">
    <text evidence="1">The sequence shown here is derived from an EMBL/GenBank/DDBJ whole genome shotgun (WGS) entry which is preliminary data.</text>
</comment>
<sequence>MQTIDTMLSPALDPVKDEWNFVEVWIDPMQSPPYLLMLLSDRMGVCRVCDPVENYKVVLTSQSYEEAQLWLLEDEFEPINGRLSFAEVLGGR</sequence>